<dbReference type="Proteomes" id="UP000238081">
    <property type="component" value="Unassembled WGS sequence"/>
</dbReference>
<name>A0A2S7FEV5_CLOBU</name>
<reference evidence="2 3" key="1">
    <citation type="submission" date="2016-01" db="EMBL/GenBank/DDBJ databases">
        <title>Characterization of the Clostridium difficile lineages that are prevalent in Hong Kong and China.</title>
        <authorList>
            <person name="Kwok J.S.-L."/>
            <person name="Lam W.-Y."/>
            <person name="Ip M."/>
            <person name="Chan T.-F."/>
            <person name="Hawkey P.M."/>
            <person name="Tsui S.K.-W."/>
        </authorList>
    </citation>
    <scope>NUCLEOTIDE SEQUENCE [LARGE SCALE GENOMIC DNA]</scope>
    <source>
        <strain evidence="2 3">300064</strain>
    </source>
</reference>
<keyword evidence="1" id="KW-0812">Transmembrane</keyword>
<evidence type="ECO:0000256" key="1">
    <source>
        <dbReference type="SAM" id="Phobius"/>
    </source>
</evidence>
<evidence type="ECO:0000313" key="3">
    <source>
        <dbReference type="Proteomes" id="UP000238081"/>
    </source>
</evidence>
<feature type="transmembrane region" description="Helical" evidence="1">
    <location>
        <begin position="25"/>
        <end position="50"/>
    </location>
</feature>
<sequence length="77" mass="8812">MNFINNVIVLISVLPVVNKNVNDMIITYSNVIINIFFGSIFCIGGIYLLIKFINKNSDVLISYDKYVKTHKELNIKT</sequence>
<dbReference type="AlphaFoldDB" id="A0A2S7FEV5"/>
<accession>A0A2S7FEV5</accession>
<dbReference type="EMBL" id="LRDH01000003">
    <property type="protein sequence ID" value="PPV17678.1"/>
    <property type="molecule type" value="Genomic_DNA"/>
</dbReference>
<gene>
    <name evidence="2" type="ORF">AWN73_20445</name>
</gene>
<keyword evidence="1" id="KW-0472">Membrane</keyword>
<evidence type="ECO:0000313" key="2">
    <source>
        <dbReference type="EMBL" id="PPV17678.1"/>
    </source>
</evidence>
<organism evidence="2 3">
    <name type="scientific">Clostridium butyricum</name>
    <dbReference type="NCBI Taxonomy" id="1492"/>
    <lineage>
        <taxon>Bacteria</taxon>
        <taxon>Bacillati</taxon>
        <taxon>Bacillota</taxon>
        <taxon>Clostridia</taxon>
        <taxon>Eubacteriales</taxon>
        <taxon>Clostridiaceae</taxon>
        <taxon>Clostridium</taxon>
    </lineage>
</organism>
<comment type="caution">
    <text evidence="2">The sequence shown here is derived from an EMBL/GenBank/DDBJ whole genome shotgun (WGS) entry which is preliminary data.</text>
</comment>
<keyword evidence="1" id="KW-1133">Transmembrane helix</keyword>
<proteinExistence type="predicted"/>
<protein>
    <submittedName>
        <fullName evidence="2">Uncharacterized protein</fullName>
    </submittedName>
</protein>